<reference evidence="1 2" key="1">
    <citation type="submission" date="2016-10" db="EMBL/GenBank/DDBJ databases">
        <authorList>
            <person name="de Groot N.N."/>
        </authorList>
    </citation>
    <scope>NUCLEOTIDE SEQUENCE [LARGE SCALE GENOMIC DNA]</scope>
    <source>
        <strain evidence="1 2">DSM 22187</strain>
    </source>
</reference>
<evidence type="ECO:0000313" key="1">
    <source>
        <dbReference type="EMBL" id="SEI50113.1"/>
    </source>
</evidence>
<dbReference type="OrthoDB" id="296096at2157"/>
<name>A0A1H6R2W8_9EURY</name>
<dbReference type="InterPro" id="IPR055897">
    <property type="entry name" value="DUF7474"/>
</dbReference>
<accession>A0A1H6R2W8</accession>
<evidence type="ECO:0000313" key="2">
    <source>
        <dbReference type="Proteomes" id="UP000198888"/>
    </source>
</evidence>
<dbReference type="Proteomes" id="UP000198888">
    <property type="component" value="Unassembled WGS sequence"/>
</dbReference>
<dbReference type="KEGG" id="hae:halTADL_1716"/>
<protein>
    <submittedName>
        <fullName evidence="1">Uncharacterized protein</fullName>
    </submittedName>
</protein>
<dbReference type="RefSeq" id="WP_089670777.1">
    <property type="nucleotide sequence ID" value="NZ_CP024845.1"/>
</dbReference>
<sequence length="200" mass="22667">MPRFSYPCPDCRTTNSLHELDCRFEGMAWPTIEKAYTDCLAVLSATGPDDTLTESTLRESIHGEWGELHKAALETLKAISRVEQDDDGTLRLLTAAEYKELVSEPTIEPMRTIYEYGSIPGCHDHAVFAMIAWYEMVDLSWAETKANVCEWLRESGTWDRGGFEESSPETLVESKRHVYDAGYGWKQAGNEAKAVIDRHR</sequence>
<dbReference type="EMBL" id="FNYR01000001">
    <property type="protein sequence ID" value="SEI50113.1"/>
    <property type="molecule type" value="Genomic_DNA"/>
</dbReference>
<gene>
    <name evidence="1" type="ORF">SAMN05444271_101249</name>
</gene>
<organism evidence="1 2">
    <name type="scientific">Halohasta litchfieldiae</name>
    <dbReference type="NCBI Taxonomy" id="1073996"/>
    <lineage>
        <taxon>Archaea</taxon>
        <taxon>Methanobacteriati</taxon>
        <taxon>Methanobacteriota</taxon>
        <taxon>Stenosarchaea group</taxon>
        <taxon>Halobacteria</taxon>
        <taxon>Halobacteriales</taxon>
        <taxon>Haloferacaceae</taxon>
        <taxon>Halohasta</taxon>
    </lineage>
</organism>
<accession>A0A2H4Q274</accession>
<dbReference type="Pfam" id="PF24286">
    <property type="entry name" value="DUF7474"/>
    <property type="match status" value="1"/>
</dbReference>
<dbReference type="GeneID" id="35002503"/>
<keyword evidence="2" id="KW-1185">Reference proteome</keyword>
<dbReference type="AlphaFoldDB" id="A0A1H6R2W8"/>
<proteinExistence type="predicted"/>